<name>D8PPJ0_SCHCM</name>
<evidence type="ECO:0000256" key="4">
    <source>
        <dbReference type="PROSITE-ProRule" id="PRU00134"/>
    </source>
</evidence>
<dbReference type="GO" id="GO:0000981">
    <property type="term" value="F:DNA-binding transcription factor activity, RNA polymerase II-specific"/>
    <property type="evidence" value="ECO:0007669"/>
    <property type="project" value="TreeGrafter"/>
</dbReference>
<evidence type="ECO:0000313" key="7">
    <source>
        <dbReference type="EMBL" id="EFJ02981.1"/>
    </source>
</evidence>
<organism evidence="8">
    <name type="scientific">Schizophyllum commune (strain H4-8 / FGSC 9210)</name>
    <name type="common">Split gill fungus</name>
    <dbReference type="NCBI Taxonomy" id="578458"/>
    <lineage>
        <taxon>Eukaryota</taxon>
        <taxon>Fungi</taxon>
        <taxon>Dikarya</taxon>
        <taxon>Basidiomycota</taxon>
        <taxon>Agaricomycotina</taxon>
        <taxon>Agaricomycetes</taxon>
        <taxon>Agaricomycetidae</taxon>
        <taxon>Agaricales</taxon>
        <taxon>Schizophyllaceae</taxon>
        <taxon>Schizophyllum</taxon>
    </lineage>
</organism>
<keyword evidence="3" id="KW-0862">Zinc</keyword>
<sequence>MALSVIFPRRTFFYALGNTIAEIFTEGLPPEENADVLSLGCGDARNILYTIYADRWAGQREFDITCCDIEAAVLARNVLLLTLLAETDKDNDAAIWDIQCRKLIAASESMESWLRSNYSTFIRPRSEHTLLDLRSFWIQYADSASSITSALNSQMREDVVIWVSEVLCRQDARDVQTASLSAGPFSLEMVKSGLAPEHYLHYWKNGVVGGAPASLATTINPTFYYTNLGKGFCLHYGSDPILGFQLAGLFAPIKGRLPQPSIADVGAFVKQQFGHWCGAFRARLTLPVKFMVRPYVGDAVSFSRALAGVRGQAVSTWDARTIALDGWEEIPPRTFKVIETFNVADHVGLFNVLSATIPLLRQSPWSVLHTNLLLPAAGTIDTALVERLGINLTTLSLLIGVAPLSLVSHFLGKAPPSSLLSRKQHRRQVYAWKYPASGDQTAFQSGGLQLTPVAIEPERLCDILFQLYLHMFAFENVTQRMKDVSLKGEDAFNVVLDVRASFVSFLKLVQGRVKTDWPRAMDKLFDTIYDDNLLITGRNFFQDFSTHAHLQDVHPYGVFLPGFRCDPMRPALFTQWRQTPLVIFVIVRIPRSAFQVLEELRPFVGTPILQCEFFAPGMFQNAFTSIQLMPGEIVREGVGESTVASIDMDDSPWRSSHAPVILSVAVASQFIEIAPRATSVRLCVREPRSPLASVLDRKLRVLYTRRPRSCPVLQRRASQEPQELPEFPEPSSAPFPSSASCRLNMLAPDTRCYPQSTPARSDTRCRHAIPLPVALSGADDNAMKQSVTINTTAFGRPRQQCQMRSAAPTPRMCRTRVLRLPYETPCLPLVAEIRPTPRSLLLDNQDSQSPLPASNTSRHTRQDVPRLVFAEGTEVPSHFNARVDFLSSTARNALAPRSANVKVQQHSPCSMKLLVGEGGKLEETIVFPYPVNGQEAKVRVARTSGYVEVIVRIASAQPAATQGGYSMNRMPVIMSGGTTHAWNRSSVNLDRLPMLDEPWSKAEMHGWLHPLISSTFSDRELQLQRSSNQSDTFVNIKDSIGICTFHACGALDGKRWRAFTLYSEGGTGGYTTILVNAVRLDLPSQSVILDTCILPLTHAIMPEVMPVLQILHRDGLQKVTTNDEERTAWKRFLPACVERCRTWTHAPDCAYITGAIPLSVRPVESPICDCGRGKDLPDSPIMQLCKPLSHLLTRAAIGLVYPVPYLEDVGVMLKKMMDEMERNGTVKVKETCCAVCGSGGKAFLCSRCKKTYYCSRKCQTGDWKVHKHLCDAFVASTK</sequence>
<dbReference type="GO" id="GO:0005634">
    <property type="term" value="C:nucleus"/>
    <property type="evidence" value="ECO:0007669"/>
    <property type="project" value="TreeGrafter"/>
</dbReference>
<evidence type="ECO:0000259" key="6">
    <source>
        <dbReference type="PROSITE" id="PS50865"/>
    </source>
</evidence>
<protein>
    <recommendedName>
        <fullName evidence="6">MYND-type domain-containing protein</fullName>
    </recommendedName>
</protein>
<dbReference type="PROSITE" id="PS50865">
    <property type="entry name" value="ZF_MYND_2"/>
    <property type="match status" value="1"/>
</dbReference>
<dbReference type="Gene3D" id="6.10.140.2220">
    <property type="match status" value="1"/>
</dbReference>
<dbReference type="PANTHER" id="PTHR10237:SF14">
    <property type="entry name" value="MYND-TYPE DOMAIN-CONTAINING PROTEIN"/>
    <property type="match status" value="1"/>
</dbReference>
<dbReference type="InterPro" id="IPR027974">
    <property type="entry name" value="DUF4470"/>
</dbReference>
<dbReference type="KEGG" id="scm:SCHCO_02575020"/>
<dbReference type="GeneID" id="9587807"/>
<feature type="region of interest" description="Disordered" evidence="5">
    <location>
        <begin position="712"/>
        <end position="738"/>
    </location>
</feature>
<dbReference type="Proteomes" id="UP000007431">
    <property type="component" value="Unassembled WGS sequence"/>
</dbReference>
<feature type="region of interest" description="Disordered" evidence="5">
    <location>
        <begin position="840"/>
        <end position="863"/>
    </location>
</feature>
<evidence type="ECO:0000256" key="5">
    <source>
        <dbReference type="SAM" id="MobiDB-lite"/>
    </source>
</evidence>
<proteinExistence type="predicted"/>
<keyword evidence="8" id="KW-1185">Reference proteome</keyword>
<gene>
    <name evidence="7" type="ORF">SCHCODRAFT_102560</name>
</gene>
<dbReference type="Pfam" id="PF14737">
    <property type="entry name" value="DUF4470"/>
    <property type="match status" value="1"/>
</dbReference>
<feature type="non-terminal residue" evidence="7">
    <location>
        <position position="1278"/>
    </location>
</feature>
<dbReference type="GO" id="GO:0008270">
    <property type="term" value="F:zinc ion binding"/>
    <property type="evidence" value="ECO:0007669"/>
    <property type="project" value="UniProtKB-KW"/>
</dbReference>
<dbReference type="OMA" id="LWNVYYH"/>
<dbReference type="InterPro" id="IPR024119">
    <property type="entry name" value="TF_DEAF-1"/>
</dbReference>
<dbReference type="PANTHER" id="PTHR10237">
    <property type="entry name" value="DEFORMED EPIDERMAL AUTOREGULATORY FACTOR 1 HOMOLOG SUPPRESSIN"/>
    <property type="match status" value="1"/>
</dbReference>
<dbReference type="eggNOG" id="ENOG502SE9H">
    <property type="taxonomic scope" value="Eukaryota"/>
</dbReference>
<evidence type="ECO:0000313" key="8">
    <source>
        <dbReference type="Proteomes" id="UP000007431"/>
    </source>
</evidence>
<dbReference type="Pfam" id="PF01753">
    <property type="entry name" value="zf-MYND"/>
    <property type="match status" value="1"/>
</dbReference>
<dbReference type="RefSeq" id="XP_003037883.1">
    <property type="nucleotide sequence ID" value="XM_003037837.1"/>
</dbReference>
<feature type="domain" description="MYND-type" evidence="6">
    <location>
        <begin position="1233"/>
        <end position="1270"/>
    </location>
</feature>
<accession>D8PPJ0</accession>
<dbReference type="HOGENOM" id="CLU_007974_0_1_1"/>
<evidence type="ECO:0000256" key="2">
    <source>
        <dbReference type="ARBA" id="ARBA00022771"/>
    </source>
</evidence>
<keyword evidence="2 4" id="KW-0863">Zinc-finger</keyword>
<dbReference type="OrthoDB" id="432970at2759"/>
<evidence type="ECO:0000256" key="3">
    <source>
        <dbReference type="ARBA" id="ARBA00022833"/>
    </source>
</evidence>
<dbReference type="AlphaFoldDB" id="D8PPJ0"/>
<dbReference type="InParanoid" id="D8PPJ0"/>
<dbReference type="EMBL" id="GL377302">
    <property type="protein sequence ID" value="EFJ02981.1"/>
    <property type="molecule type" value="Genomic_DNA"/>
</dbReference>
<dbReference type="InterPro" id="IPR002893">
    <property type="entry name" value="Znf_MYND"/>
</dbReference>
<dbReference type="VEuPathDB" id="FungiDB:SCHCODRAFT_02575020"/>
<reference evidence="7 8" key="1">
    <citation type="journal article" date="2010" name="Nat. Biotechnol.">
        <title>Genome sequence of the model mushroom Schizophyllum commune.</title>
        <authorList>
            <person name="Ohm R.A."/>
            <person name="de Jong J.F."/>
            <person name="Lugones L.G."/>
            <person name="Aerts A."/>
            <person name="Kothe E."/>
            <person name="Stajich J.E."/>
            <person name="de Vries R.P."/>
            <person name="Record E."/>
            <person name="Levasseur A."/>
            <person name="Baker S.E."/>
            <person name="Bartholomew K.A."/>
            <person name="Coutinho P.M."/>
            <person name="Erdmann S."/>
            <person name="Fowler T.J."/>
            <person name="Gathman A.C."/>
            <person name="Lombard V."/>
            <person name="Henrissat B."/>
            <person name="Knabe N."/>
            <person name="Kuees U."/>
            <person name="Lilly W.W."/>
            <person name="Lindquist E."/>
            <person name="Lucas S."/>
            <person name="Magnuson J.K."/>
            <person name="Piumi F."/>
            <person name="Raudaskoski M."/>
            <person name="Salamov A."/>
            <person name="Schmutz J."/>
            <person name="Schwarze F.W.M.R."/>
            <person name="vanKuyk P.A."/>
            <person name="Horton J.S."/>
            <person name="Grigoriev I.V."/>
            <person name="Woesten H.A.B."/>
        </authorList>
    </citation>
    <scope>NUCLEOTIDE SEQUENCE [LARGE SCALE GENOMIC DNA]</scope>
    <source>
        <strain evidence="8">H4-8 / FGSC 9210</strain>
    </source>
</reference>
<feature type="compositionally biased region" description="Polar residues" evidence="5">
    <location>
        <begin position="842"/>
        <end position="857"/>
    </location>
</feature>
<evidence type="ECO:0000256" key="1">
    <source>
        <dbReference type="ARBA" id="ARBA00022723"/>
    </source>
</evidence>
<dbReference type="SUPFAM" id="SSF144232">
    <property type="entry name" value="HIT/MYND zinc finger-like"/>
    <property type="match status" value="1"/>
</dbReference>
<keyword evidence="1" id="KW-0479">Metal-binding</keyword>